<organism evidence="2 3">
    <name type="scientific">Devosia oryziradicis</name>
    <dbReference type="NCBI Taxonomy" id="2801335"/>
    <lineage>
        <taxon>Bacteria</taxon>
        <taxon>Pseudomonadati</taxon>
        <taxon>Pseudomonadota</taxon>
        <taxon>Alphaproteobacteria</taxon>
        <taxon>Hyphomicrobiales</taxon>
        <taxon>Devosiaceae</taxon>
        <taxon>Devosia</taxon>
    </lineage>
</organism>
<reference evidence="2 3" key="1">
    <citation type="submission" date="2021-01" db="EMBL/GenBank/DDBJ databases">
        <title>Genome seq and assembly of Devosia sp. G19.</title>
        <authorList>
            <person name="Chhetri G."/>
        </authorList>
    </citation>
    <scope>NUCLEOTIDE SEQUENCE [LARGE SCALE GENOMIC DNA]</scope>
    <source>
        <strain evidence="2 3">G19</strain>
    </source>
</reference>
<dbReference type="Gene3D" id="3.10.50.30">
    <property type="entry name" value="Transcription elongation factor, GreA/GreB, C-terminal domain"/>
    <property type="match status" value="1"/>
</dbReference>
<proteinExistence type="predicted"/>
<keyword evidence="2" id="KW-0251">Elongation factor</keyword>
<evidence type="ECO:0000259" key="1">
    <source>
        <dbReference type="Pfam" id="PF01272"/>
    </source>
</evidence>
<gene>
    <name evidence="2" type="ORF">JI749_03805</name>
</gene>
<dbReference type="Proteomes" id="UP000595460">
    <property type="component" value="Chromosome"/>
</dbReference>
<dbReference type="RefSeq" id="WP_201659298.1">
    <property type="nucleotide sequence ID" value="NZ_CP068047.1"/>
</dbReference>
<evidence type="ECO:0000313" key="3">
    <source>
        <dbReference type="Proteomes" id="UP000595460"/>
    </source>
</evidence>
<name>A0ABX7BXS7_9HYPH</name>
<keyword evidence="2" id="KW-0648">Protein biosynthesis</keyword>
<dbReference type="InterPro" id="IPR036953">
    <property type="entry name" value="GreA/GreB_C_sf"/>
</dbReference>
<dbReference type="SUPFAM" id="SSF54534">
    <property type="entry name" value="FKBP-like"/>
    <property type="match status" value="1"/>
</dbReference>
<keyword evidence="3" id="KW-1185">Reference proteome</keyword>
<feature type="domain" description="Transcription elongation factor GreA/GreB C-terminal" evidence="1">
    <location>
        <begin position="51"/>
        <end position="122"/>
    </location>
</feature>
<evidence type="ECO:0000313" key="2">
    <source>
        <dbReference type="EMBL" id="QQR36766.1"/>
    </source>
</evidence>
<dbReference type="EMBL" id="CP068047">
    <property type="protein sequence ID" value="QQR36766.1"/>
    <property type="molecule type" value="Genomic_DNA"/>
</dbReference>
<protein>
    <submittedName>
        <fullName evidence="2">GreA/GreB family elongation factor</fullName>
    </submittedName>
</protein>
<sequence length="175" mass="18294">MTDGNAVILTARDLTLLESLVHDWGEPFPGGYEQIRRKLADATVVFPEDLPAGVVALHSRVRFRVGTGLAEERTIVGGPSEAVYGMTLTLASPRGVALIGAAVGQAVRALRPDGSSELIVIDAVPYQAGRPRAAGGLKIVSLQEWVHRPQVVASAAFVGTASRFGDDDDPGPSAA</sequence>
<dbReference type="InterPro" id="IPR001437">
    <property type="entry name" value="Tscrpt_elong_fac_GreA/B_C"/>
</dbReference>
<dbReference type="GO" id="GO:0003746">
    <property type="term" value="F:translation elongation factor activity"/>
    <property type="evidence" value="ECO:0007669"/>
    <property type="project" value="UniProtKB-KW"/>
</dbReference>
<accession>A0ABX7BXS7</accession>
<dbReference type="Pfam" id="PF01272">
    <property type="entry name" value="GreA_GreB"/>
    <property type="match status" value="1"/>
</dbReference>